<dbReference type="InterPro" id="IPR016130">
    <property type="entry name" value="Tyr_Pase_AS"/>
</dbReference>
<dbReference type="GO" id="GO:0004725">
    <property type="term" value="F:protein tyrosine phosphatase activity"/>
    <property type="evidence" value="ECO:0007669"/>
    <property type="project" value="UniProtKB-EC"/>
</dbReference>
<dbReference type="SMART" id="SM00194">
    <property type="entry name" value="PTPc"/>
    <property type="match status" value="1"/>
</dbReference>
<dbReference type="AlphaFoldDB" id="A0AAV2IJS4"/>
<dbReference type="PRINTS" id="PR00700">
    <property type="entry name" value="PRTYPHPHTASE"/>
</dbReference>
<dbReference type="InterPro" id="IPR000387">
    <property type="entry name" value="Tyr_Pase_dom"/>
</dbReference>
<dbReference type="Gene3D" id="2.170.300.10">
    <property type="entry name" value="Tie2 ligand-binding domain superfamily"/>
    <property type="match status" value="1"/>
</dbReference>
<comment type="similarity">
    <text evidence="1">Belongs to the protein-tyrosine phosphatase family.</text>
</comment>
<evidence type="ECO:0000259" key="6">
    <source>
        <dbReference type="PROSITE" id="PS50055"/>
    </source>
</evidence>
<dbReference type="Gene3D" id="3.90.190.10">
    <property type="entry name" value="Protein tyrosine phosphatase superfamily"/>
    <property type="match status" value="1"/>
</dbReference>
<sequence length="469" mass="52953">SCRSTCSKNCLETNKCNTENGHCIGGCQDGYMQPLCTECESGRWGPDCKSNCSQNCLLPLTCAVENGTCIGGCSPGFVYPLCTQVISQTSNRLNPVNWYSDSIKTKEILYLTFYSITHFNWRKKDDGVSQSNHLGQAYNKPHTVTLISRNEGVHKFSGFKTVGQTQNAEVHFGAYLNVSSADISKINTFIRIMDLNTFLKTHNKQFFVKQFESVPVPQNVTTEVGLNNLNRNKNRYKDIVPYDHSRVHLEINTDDNEGDYINASYVEGYTKAEKFIASQGPNIAMVNDFIRMLWEQQVDKVVMLTNLIEHAKAKCERYWPDEGEKEFGGIRVKLSTTQVCAEYTIRRLELRKSNEQVQHATQFHFTSWPDTGVPKTPWSLVDFEQRVAAEPTEKPIVVHCSAGVGRTGTFIALCNVMSQAKDTGGMDFFQTLVKLRNDRMLMIQTEEQYEFLHRAAQVALLCLGTTVTA</sequence>
<keyword evidence="4" id="KW-0904">Protein phosphatase</keyword>
<dbReference type="PANTHER" id="PTHR19134:SF562">
    <property type="entry name" value="PROTEIN-TYROSINE-PHOSPHATASE"/>
    <property type="match status" value="1"/>
</dbReference>
<evidence type="ECO:0000256" key="1">
    <source>
        <dbReference type="ARBA" id="ARBA00009580"/>
    </source>
</evidence>
<evidence type="ECO:0000256" key="2">
    <source>
        <dbReference type="ARBA" id="ARBA00013064"/>
    </source>
</evidence>
<dbReference type="EMBL" id="CAXITT010000822">
    <property type="protein sequence ID" value="CAL1546516.1"/>
    <property type="molecule type" value="Genomic_DNA"/>
</dbReference>
<dbReference type="InterPro" id="IPR003595">
    <property type="entry name" value="Tyr_Pase_cat"/>
</dbReference>
<evidence type="ECO:0000259" key="7">
    <source>
        <dbReference type="PROSITE" id="PS50056"/>
    </source>
</evidence>
<dbReference type="PROSITE" id="PS00383">
    <property type="entry name" value="TYR_PHOSPHATASE_1"/>
    <property type="match status" value="1"/>
</dbReference>
<protein>
    <recommendedName>
        <fullName evidence="2">protein-tyrosine-phosphatase</fullName>
        <ecNumber evidence="2">3.1.3.48</ecNumber>
    </recommendedName>
</protein>
<dbReference type="InterPro" id="IPR000242">
    <property type="entry name" value="PTP_cat"/>
</dbReference>
<dbReference type="InterPro" id="IPR050348">
    <property type="entry name" value="Protein-Tyr_Phosphatase"/>
</dbReference>
<feature type="non-terminal residue" evidence="8">
    <location>
        <position position="469"/>
    </location>
</feature>
<dbReference type="PROSITE" id="PS50056">
    <property type="entry name" value="TYR_PHOSPHATASE_2"/>
    <property type="match status" value="1"/>
</dbReference>
<name>A0AAV2IJS4_LYMST</name>
<proteinExistence type="inferred from homology"/>
<evidence type="ECO:0000313" key="9">
    <source>
        <dbReference type="Proteomes" id="UP001497497"/>
    </source>
</evidence>
<evidence type="ECO:0000313" key="8">
    <source>
        <dbReference type="EMBL" id="CAL1546516.1"/>
    </source>
</evidence>
<keyword evidence="9" id="KW-1185">Reference proteome</keyword>
<dbReference type="PROSITE" id="PS50055">
    <property type="entry name" value="TYR_PHOSPHATASE_PTP"/>
    <property type="match status" value="1"/>
</dbReference>
<comment type="catalytic activity">
    <reaction evidence="5">
        <text>O-phospho-L-tyrosyl-[protein] + H2O = L-tyrosyl-[protein] + phosphate</text>
        <dbReference type="Rhea" id="RHEA:10684"/>
        <dbReference type="Rhea" id="RHEA-COMP:10136"/>
        <dbReference type="Rhea" id="RHEA-COMP:20101"/>
        <dbReference type="ChEBI" id="CHEBI:15377"/>
        <dbReference type="ChEBI" id="CHEBI:43474"/>
        <dbReference type="ChEBI" id="CHEBI:46858"/>
        <dbReference type="ChEBI" id="CHEBI:61978"/>
        <dbReference type="EC" id="3.1.3.48"/>
    </reaction>
</comment>
<evidence type="ECO:0000256" key="5">
    <source>
        <dbReference type="ARBA" id="ARBA00051722"/>
    </source>
</evidence>
<reference evidence="8 9" key="1">
    <citation type="submission" date="2024-04" db="EMBL/GenBank/DDBJ databases">
        <authorList>
            <consortium name="Genoscope - CEA"/>
            <person name="William W."/>
        </authorList>
    </citation>
    <scope>NUCLEOTIDE SEQUENCE [LARGE SCALE GENOMIC DNA]</scope>
</reference>
<evidence type="ECO:0000256" key="3">
    <source>
        <dbReference type="ARBA" id="ARBA00022801"/>
    </source>
</evidence>
<comment type="caution">
    <text evidence="8">The sequence shown here is derived from an EMBL/GenBank/DDBJ whole genome shotgun (WGS) entry which is preliminary data.</text>
</comment>
<dbReference type="InterPro" id="IPR029021">
    <property type="entry name" value="Prot-tyrosine_phosphatase-like"/>
</dbReference>
<feature type="non-terminal residue" evidence="8">
    <location>
        <position position="1"/>
    </location>
</feature>
<feature type="domain" description="Tyrosine specific protein phosphatases" evidence="7">
    <location>
        <begin position="381"/>
        <end position="450"/>
    </location>
</feature>
<dbReference type="SUPFAM" id="SSF52799">
    <property type="entry name" value="(Phosphotyrosine protein) phosphatases II"/>
    <property type="match status" value="1"/>
</dbReference>
<dbReference type="EC" id="3.1.3.48" evidence="2"/>
<dbReference type="Proteomes" id="UP001497497">
    <property type="component" value="Unassembled WGS sequence"/>
</dbReference>
<dbReference type="SMART" id="SM00404">
    <property type="entry name" value="PTPc_motif"/>
    <property type="match status" value="1"/>
</dbReference>
<evidence type="ECO:0000256" key="4">
    <source>
        <dbReference type="ARBA" id="ARBA00022912"/>
    </source>
</evidence>
<dbReference type="Pfam" id="PF00102">
    <property type="entry name" value="Y_phosphatase"/>
    <property type="match status" value="1"/>
</dbReference>
<dbReference type="PANTHER" id="PTHR19134">
    <property type="entry name" value="RECEPTOR-TYPE TYROSINE-PROTEIN PHOSPHATASE"/>
    <property type="match status" value="1"/>
</dbReference>
<gene>
    <name evidence="8" type="ORF">GSLYS_00019893001</name>
</gene>
<accession>A0AAV2IJS4</accession>
<feature type="domain" description="Tyrosine-protein phosphatase" evidence="6">
    <location>
        <begin position="207"/>
        <end position="459"/>
    </location>
</feature>
<dbReference type="FunFam" id="3.90.190.10:FF:000102">
    <property type="entry name" value="Receptor-type tyrosine-protein phosphatase"/>
    <property type="match status" value="1"/>
</dbReference>
<organism evidence="8 9">
    <name type="scientific">Lymnaea stagnalis</name>
    <name type="common">Great pond snail</name>
    <name type="synonym">Helix stagnalis</name>
    <dbReference type="NCBI Taxonomy" id="6523"/>
    <lineage>
        <taxon>Eukaryota</taxon>
        <taxon>Metazoa</taxon>
        <taxon>Spiralia</taxon>
        <taxon>Lophotrochozoa</taxon>
        <taxon>Mollusca</taxon>
        <taxon>Gastropoda</taxon>
        <taxon>Heterobranchia</taxon>
        <taxon>Euthyneura</taxon>
        <taxon>Panpulmonata</taxon>
        <taxon>Hygrophila</taxon>
        <taxon>Lymnaeoidea</taxon>
        <taxon>Lymnaeidae</taxon>
        <taxon>Lymnaea</taxon>
    </lineage>
</organism>
<keyword evidence="3" id="KW-0378">Hydrolase</keyword>